<keyword evidence="2" id="KW-1185">Reference proteome</keyword>
<dbReference type="AlphaFoldDB" id="A0A9K3HPH6"/>
<dbReference type="Gene3D" id="3.90.70.80">
    <property type="match status" value="1"/>
</dbReference>
<dbReference type="CDD" id="cd22744">
    <property type="entry name" value="OTU"/>
    <property type="match status" value="1"/>
</dbReference>
<name>A0A9K3HPH6_HELAN</name>
<dbReference type="EMBL" id="MNCJ02000326">
    <property type="protein sequence ID" value="KAF5782283.1"/>
    <property type="molecule type" value="Genomic_DNA"/>
</dbReference>
<dbReference type="Gramene" id="mRNA:HanXRQr2_Chr11g0494021">
    <property type="protein sequence ID" value="CDS:HanXRQr2_Chr11g0494021.1"/>
    <property type="gene ID" value="HanXRQr2_Chr11g0494021"/>
</dbReference>
<dbReference type="Proteomes" id="UP000215914">
    <property type="component" value="Unassembled WGS sequence"/>
</dbReference>
<reference evidence="1" key="1">
    <citation type="journal article" date="2017" name="Nature">
        <title>The sunflower genome provides insights into oil metabolism, flowering and Asterid evolution.</title>
        <authorList>
            <person name="Badouin H."/>
            <person name="Gouzy J."/>
            <person name="Grassa C.J."/>
            <person name="Murat F."/>
            <person name="Staton S.E."/>
            <person name="Cottret L."/>
            <person name="Lelandais-Briere C."/>
            <person name="Owens G.L."/>
            <person name="Carrere S."/>
            <person name="Mayjonade B."/>
            <person name="Legrand L."/>
            <person name="Gill N."/>
            <person name="Kane N.C."/>
            <person name="Bowers J.E."/>
            <person name="Hubner S."/>
            <person name="Bellec A."/>
            <person name="Berard A."/>
            <person name="Berges H."/>
            <person name="Blanchet N."/>
            <person name="Boniface M.C."/>
            <person name="Brunel D."/>
            <person name="Catrice O."/>
            <person name="Chaidir N."/>
            <person name="Claudel C."/>
            <person name="Donnadieu C."/>
            <person name="Faraut T."/>
            <person name="Fievet G."/>
            <person name="Helmstetter N."/>
            <person name="King M."/>
            <person name="Knapp S.J."/>
            <person name="Lai Z."/>
            <person name="Le Paslier M.C."/>
            <person name="Lippi Y."/>
            <person name="Lorenzon L."/>
            <person name="Mandel J.R."/>
            <person name="Marage G."/>
            <person name="Marchand G."/>
            <person name="Marquand E."/>
            <person name="Bret-Mestries E."/>
            <person name="Morien E."/>
            <person name="Nambeesan S."/>
            <person name="Nguyen T."/>
            <person name="Pegot-Espagnet P."/>
            <person name="Pouilly N."/>
            <person name="Raftis F."/>
            <person name="Sallet E."/>
            <person name="Schiex T."/>
            <person name="Thomas J."/>
            <person name="Vandecasteele C."/>
            <person name="Vares D."/>
            <person name="Vear F."/>
            <person name="Vautrin S."/>
            <person name="Crespi M."/>
            <person name="Mangin B."/>
            <person name="Burke J.M."/>
            <person name="Salse J."/>
            <person name="Munos S."/>
            <person name="Vincourt P."/>
            <person name="Rieseberg L.H."/>
            <person name="Langlade N.B."/>
        </authorList>
    </citation>
    <scope>NUCLEOTIDE SEQUENCE</scope>
    <source>
        <tissue evidence="1">Leaves</tissue>
    </source>
</reference>
<dbReference type="InterPro" id="IPR038765">
    <property type="entry name" value="Papain-like_cys_pep_sf"/>
</dbReference>
<proteinExistence type="predicted"/>
<sequence length="233" mass="27257">MEPVIDWNEVPDKPARHSSYMINLNEVPLMNHLNIMGDIPKVFHPYITNIRNVKPDGNCGFRALAVCLGLDEHEYYEYIRQQMREELQNRYHIYAGIFFRDVNSLYQDLCFFGSPCPREHWMKMPEAGVLIANKFGVIVHSLSMSGSFTIFPFWSGPEEIQHHRALTIALVNDENHYVMVELQGGYPMPTITPYWNFRNISMSAAGWETVYRWRLELYTQLDRRESGFVDLGD</sequence>
<evidence type="ECO:0000313" key="2">
    <source>
        <dbReference type="Proteomes" id="UP000215914"/>
    </source>
</evidence>
<protein>
    <submittedName>
        <fullName evidence="1">Papain-like cysteine peptidase superfamily</fullName>
    </submittedName>
</protein>
<reference evidence="1" key="2">
    <citation type="submission" date="2020-06" db="EMBL/GenBank/DDBJ databases">
        <title>Helianthus annuus Genome sequencing and assembly Release 2.</title>
        <authorList>
            <person name="Gouzy J."/>
            <person name="Langlade N."/>
            <person name="Munos S."/>
        </authorList>
    </citation>
    <scope>NUCLEOTIDE SEQUENCE</scope>
    <source>
        <tissue evidence="1">Leaves</tissue>
    </source>
</reference>
<comment type="caution">
    <text evidence="1">The sequence shown here is derived from an EMBL/GenBank/DDBJ whole genome shotgun (WGS) entry which is preliminary data.</text>
</comment>
<accession>A0A9K3HPH6</accession>
<evidence type="ECO:0000313" key="1">
    <source>
        <dbReference type="EMBL" id="KAF5782283.1"/>
    </source>
</evidence>
<organism evidence="1 2">
    <name type="scientific">Helianthus annuus</name>
    <name type="common">Common sunflower</name>
    <dbReference type="NCBI Taxonomy" id="4232"/>
    <lineage>
        <taxon>Eukaryota</taxon>
        <taxon>Viridiplantae</taxon>
        <taxon>Streptophyta</taxon>
        <taxon>Embryophyta</taxon>
        <taxon>Tracheophyta</taxon>
        <taxon>Spermatophyta</taxon>
        <taxon>Magnoliopsida</taxon>
        <taxon>eudicotyledons</taxon>
        <taxon>Gunneridae</taxon>
        <taxon>Pentapetalae</taxon>
        <taxon>asterids</taxon>
        <taxon>campanulids</taxon>
        <taxon>Asterales</taxon>
        <taxon>Asteraceae</taxon>
        <taxon>Asteroideae</taxon>
        <taxon>Heliantheae alliance</taxon>
        <taxon>Heliantheae</taxon>
        <taxon>Helianthus</taxon>
    </lineage>
</organism>
<dbReference type="SUPFAM" id="SSF54001">
    <property type="entry name" value="Cysteine proteinases"/>
    <property type="match status" value="1"/>
</dbReference>
<gene>
    <name evidence="1" type="ORF">HanXRQr2_Chr11g0494021</name>
</gene>